<dbReference type="Gene3D" id="1.10.520.20">
    <property type="entry name" value="N-terminal domain of the delta subunit of the F1F0-ATP synthase"/>
    <property type="match status" value="1"/>
</dbReference>
<comment type="subcellular location">
    <subcellularLocation>
        <location evidence="8">Cell membrane</location>
        <topology evidence="8">Peripheral membrane protein</topology>
    </subcellularLocation>
    <subcellularLocation>
        <location evidence="1">Membrane</location>
    </subcellularLocation>
</comment>
<evidence type="ECO:0000256" key="4">
    <source>
        <dbReference type="ARBA" id="ARBA00023065"/>
    </source>
</evidence>
<name>A0A6L3T4F0_9HYPH</name>
<keyword evidence="7 8" id="KW-0066">ATP synthesis</keyword>
<dbReference type="PANTHER" id="PTHR11910">
    <property type="entry name" value="ATP SYNTHASE DELTA CHAIN"/>
    <property type="match status" value="1"/>
</dbReference>
<comment type="function">
    <text evidence="8">This protein is part of the stalk that links CF(0) to CF(1). It either transmits conformational changes from CF(0) to CF(1) or is implicated in proton conduction.</text>
</comment>
<dbReference type="InterPro" id="IPR020781">
    <property type="entry name" value="ATPase_OSCP/d_CS"/>
</dbReference>
<gene>
    <name evidence="8" type="primary">atpH</name>
    <name evidence="9" type="ORF">F6X53_07400</name>
</gene>
<dbReference type="GO" id="GO:0005886">
    <property type="term" value="C:plasma membrane"/>
    <property type="evidence" value="ECO:0007669"/>
    <property type="project" value="UniProtKB-SubCell"/>
</dbReference>
<dbReference type="RefSeq" id="WP_150998995.1">
    <property type="nucleotide sequence ID" value="NZ_BPQY01000073.1"/>
</dbReference>
<dbReference type="NCBIfam" id="NF004406">
    <property type="entry name" value="PRK05758.3-2"/>
    <property type="match status" value="1"/>
</dbReference>
<evidence type="ECO:0000256" key="1">
    <source>
        <dbReference type="ARBA" id="ARBA00004370"/>
    </source>
</evidence>
<evidence type="ECO:0000313" key="10">
    <source>
        <dbReference type="Proteomes" id="UP000474159"/>
    </source>
</evidence>
<keyword evidence="3 8" id="KW-0375">Hydrogen ion transport</keyword>
<evidence type="ECO:0000256" key="7">
    <source>
        <dbReference type="ARBA" id="ARBA00023310"/>
    </source>
</evidence>
<dbReference type="InterPro" id="IPR000711">
    <property type="entry name" value="ATPase_OSCP/dsu"/>
</dbReference>
<dbReference type="NCBIfam" id="TIGR01145">
    <property type="entry name" value="ATP_synt_delta"/>
    <property type="match status" value="1"/>
</dbReference>
<reference evidence="9 10" key="1">
    <citation type="submission" date="2019-09" db="EMBL/GenBank/DDBJ databases">
        <title>YIM 48816 draft genome.</title>
        <authorList>
            <person name="Jiang L."/>
        </authorList>
    </citation>
    <scope>NUCLEOTIDE SEQUENCE [LARGE SCALE GENOMIC DNA]</scope>
    <source>
        <strain evidence="9 10">YIM 48816</strain>
    </source>
</reference>
<keyword evidence="4 8" id="KW-0406">Ion transport</keyword>
<protein>
    <recommendedName>
        <fullName evidence="8">ATP synthase subunit delta</fullName>
    </recommendedName>
    <alternativeName>
        <fullName evidence="8">ATP synthase F(1) sector subunit delta</fullName>
    </alternativeName>
    <alternativeName>
        <fullName evidence="8">F-type ATPase subunit delta</fullName>
        <shortName evidence="8">F-ATPase subunit delta</shortName>
    </alternativeName>
</protein>
<sequence>MAQNGSEAGPLVAGVAGRYASALFELARDERQVDSVAENLDRFGALLKESADLSRLVRSPVFTGEEQVAAIGAVLEKAGIQGLAANFIRLAAANRRLFALPDMIRAFRTLVRESKGIVRAEVRVAEKPSDAVLEEIRASLRDVAKSEIEVDLQVDPSLIGGLVVKMGSRMVDASLRTKLNGIRLAMREAR</sequence>
<comment type="caution">
    <text evidence="9">The sequence shown here is derived from an EMBL/GenBank/DDBJ whole genome shotgun (WGS) entry which is preliminary data.</text>
</comment>
<dbReference type="GO" id="GO:0045259">
    <property type="term" value="C:proton-transporting ATP synthase complex"/>
    <property type="evidence" value="ECO:0007669"/>
    <property type="project" value="UniProtKB-KW"/>
</dbReference>
<evidence type="ECO:0000256" key="3">
    <source>
        <dbReference type="ARBA" id="ARBA00022781"/>
    </source>
</evidence>
<evidence type="ECO:0000256" key="8">
    <source>
        <dbReference type="HAMAP-Rule" id="MF_01416"/>
    </source>
</evidence>
<proteinExistence type="inferred from homology"/>
<evidence type="ECO:0000256" key="6">
    <source>
        <dbReference type="ARBA" id="ARBA00023196"/>
    </source>
</evidence>
<dbReference type="AlphaFoldDB" id="A0A6L3T4F0"/>
<keyword evidence="2 8" id="KW-0813">Transport</keyword>
<organism evidence="9 10">
    <name type="scientific">Methylobacterium soli</name>
    <dbReference type="NCBI Taxonomy" id="553447"/>
    <lineage>
        <taxon>Bacteria</taxon>
        <taxon>Pseudomonadati</taxon>
        <taxon>Pseudomonadota</taxon>
        <taxon>Alphaproteobacteria</taxon>
        <taxon>Hyphomicrobiales</taxon>
        <taxon>Methylobacteriaceae</taxon>
        <taxon>Methylobacterium</taxon>
    </lineage>
</organism>
<dbReference type="GO" id="GO:0046933">
    <property type="term" value="F:proton-transporting ATP synthase activity, rotational mechanism"/>
    <property type="evidence" value="ECO:0007669"/>
    <property type="project" value="UniProtKB-UniRule"/>
</dbReference>
<keyword evidence="8" id="KW-1003">Cell membrane</keyword>
<dbReference type="HAMAP" id="MF_01416">
    <property type="entry name" value="ATP_synth_delta_bact"/>
    <property type="match status" value="1"/>
</dbReference>
<dbReference type="EMBL" id="VZZK01000006">
    <property type="protein sequence ID" value="KAB1080053.1"/>
    <property type="molecule type" value="Genomic_DNA"/>
</dbReference>
<accession>A0A6L3T4F0</accession>
<keyword evidence="5 8" id="KW-0472">Membrane</keyword>
<dbReference type="Pfam" id="PF00213">
    <property type="entry name" value="OSCP"/>
    <property type="match status" value="1"/>
</dbReference>
<comment type="function">
    <text evidence="8">F(1)F(0) ATP synthase produces ATP from ADP in the presence of a proton or sodium gradient. F-type ATPases consist of two structural domains, F(1) containing the extramembraneous catalytic core and F(0) containing the membrane proton channel, linked together by a central stalk and a peripheral stalk. During catalysis, ATP synthesis in the catalytic domain of F(1) is coupled via a rotary mechanism of the central stalk subunits to proton translocation.</text>
</comment>
<evidence type="ECO:0000256" key="5">
    <source>
        <dbReference type="ARBA" id="ARBA00023136"/>
    </source>
</evidence>
<keyword evidence="10" id="KW-1185">Reference proteome</keyword>
<dbReference type="PROSITE" id="PS00389">
    <property type="entry name" value="ATPASE_DELTA"/>
    <property type="match status" value="1"/>
</dbReference>
<evidence type="ECO:0000256" key="2">
    <source>
        <dbReference type="ARBA" id="ARBA00022448"/>
    </source>
</evidence>
<dbReference type="Proteomes" id="UP000474159">
    <property type="component" value="Unassembled WGS sequence"/>
</dbReference>
<dbReference type="SUPFAM" id="SSF47928">
    <property type="entry name" value="N-terminal domain of the delta subunit of the F1F0-ATP synthase"/>
    <property type="match status" value="1"/>
</dbReference>
<dbReference type="InterPro" id="IPR026015">
    <property type="entry name" value="ATP_synth_OSCP/delta_N_sf"/>
</dbReference>
<keyword evidence="6 8" id="KW-0139">CF(1)</keyword>
<evidence type="ECO:0000313" key="9">
    <source>
        <dbReference type="EMBL" id="KAB1080053.1"/>
    </source>
</evidence>
<comment type="similarity">
    <text evidence="8">Belongs to the ATPase delta chain family.</text>
</comment>
<dbReference type="OrthoDB" id="9796185at2"/>
<dbReference type="PRINTS" id="PR00125">
    <property type="entry name" value="ATPASEDELTA"/>
</dbReference>